<keyword evidence="7 9" id="KW-0675">Receptor</keyword>
<keyword evidence="12" id="KW-0527">Neuropeptide</keyword>
<dbReference type="EMBL" id="GBBI01002018">
    <property type="protein sequence ID" value="JAC16694.1"/>
    <property type="molecule type" value="mRNA"/>
</dbReference>
<comment type="similarity">
    <text evidence="2 9">Belongs to the G-protein coupled receptor 1 family.</text>
</comment>
<evidence type="ECO:0000256" key="3">
    <source>
        <dbReference type="ARBA" id="ARBA00022692"/>
    </source>
</evidence>
<feature type="transmembrane region" description="Helical" evidence="10">
    <location>
        <begin position="156"/>
        <end position="176"/>
    </location>
</feature>
<feature type="non-terminal residue" evidence="12">
    <location>
        <position position="1"/>
    </location>
</feature>
<feature type="domain" description="G-protein coupled receptors family 1 profile" evidence="11">
    <location>
        <begin position="56"/>
        <end position="324"/>
    </location>
</feature>
<evidence type="ECO:0000256" key="10">
    <source>
        <dbReference type="SAM" id="Phobius"/>
    </source>
</evidence>
<feature type="transmembrane region" description="Helical" evidence="10">
    <location>
        <begin position="36"/>
        <end position="64"/>
    </location>
</feature>
<keyword evidence="3 9" id="KW-0812">Transmembrane</keyword>
<protein>
    <submittedName>
        <fullName evidence="12">Putative neuropeptides capa receptor-like protein</fullName>
    </submittedName>
</protein>
<evidence type="ECO:0000259" key="11">
    <source>
        <dbReference type="PROSITE" id="PS50262"/>
    </source>
</evidence>
<evidence type="ECO:0000256" key="7">
    <source>
        <dbReference type="ARBA" id="ARBA00023170"/>
    </source>
</evidence>
<dbReference type="PRINTS" id="PR00237">
    <property type="entry name" value="GPCRRHODOPSN"/>
</dbReference>
<dbReference type="GO" id="GO:0008188">
    <property type="term" value="F:neuropeptide receptor activity"/>
    <property type="evidence" value="ECO:0007669"/>
    <property type="project" value="TreeGrafter"/>
</dbReference>
<feature type="transmembrane region" description="Helical" evidence="10">
    <location>
        <begin position="296"/>
        <end position="315"/>
    </location>
</feature>
<sequence length="419" mass="46847">ILANRLVMNESLARIILEEPASSSSSSSSTQMNDPLYIVIPMTVLYSLIFLTGVVGNVSTCIVIARNRHMHTATNYYLFSLAISDLLLLISGLPQEMYQLWSRSYDFGEAFCVLTGLLAETCANATVLTITAFTVERYVAICHPFFSHTVSKLSRAIKFVIIIWLLALILAVPQVIQFGVVHHVLVEKNVSLSTYATCTVIPSKVWMEHSFEISSCVFFIVPMSLITGLYILIALKLRRSRIIKRPPTVEIVRNQNHVIRMLVAVVVAFFICWAPFHAQRLLAIYGLNTDSKKHSSLLVNTYTILTHISGVLYYVSTTVNPVLYNIMSLKFRDAFKCTLSQMCGARGRSGMPRWTYSMLSRGGNQTTLGSGPQRVPSEVRRLRLVNKPATISNSSLQDVDEAEYTGPELAKYMGQLNTR</sequence>
<feature type="transmembrane region" description="Helical" evidence="10">
    <location>
        <begin position="76"/>
        <end position="93"/>
    </location>
</feature>
<organism evidence="12">
    <name type="scientific">Triatoma infestans</name>
    <name type="common">Assassin bug</name>
    <dbReference type="NCBI Taxonomy" id="30076"/>
    <lineage>
        <taxon>Eukaryota</taxon>
        <taxon>Metazoa</taxon>
        <taxon>Ecdysozoa</taxon>
        <taxon>Arthropoda</taxon>
        <taxon>Hexapoda</taxon>
        <taxon>Insecta</taxon>
        <taxon>Pterygota</taxon>
        <taxon>Neoptera</taxon>
        <taxon>Paraneoptera</taxon>
        <taxon>Hemiptera</taxon>
        <taxon>Heteroptera</taxon>
        <taxon>Panheteroptera</taxon>
        <taxon>Cimicomorpha</taxon>
        <taxon>Reduviidae</taxon>
        <taxon>Triatominae</taxon>
        <taxon>Triatoma</taxon>
    </lineage>
</organism>
<proteinExistence type="evidence at transcript level"/>
<dbReference type="PANTHER" id="PTHR24243:SF208">
    <property type="entry name" value="PYROKININ-1 RECEPTOR"/>
    <property type="match status" value="1"/>
</dbReference>
<dbReference type="GO" id="GO:0005886">
    <property type="term" value="C:plasma membrane"/>
    <property type="evidence" value="ECO:0007669"/>
    <property type="project" value="TreeGrafter"/>
</dbReference>
<evidence type="ECO:0000256" key="9">
    <source>
        <dbReference type="RuleBase" id="RU000688"/>
    </source>
</evidence>
<dbReference type="SUPFAM" id="SSF81321">
    <property type="entry name" value="Family A G protein-coupled receptor-like"/>
    <property type="match status" value="1"/>
</dbReference>
<dbReference type="InterPro" id="IPR000276">
    <property type="entry name" value="GPCR_Rhodpsn"/>
</dbReference>
<comment type="subcellular location">
    <subcellularLocation>
        <location evidence="1">Membrane</location>
        <topology evidence="1">Multi-pass membrane protein</topology>
    </subcellularLocation>
</comment>
<keyword evidence="6 10" id="KW-0472">Membrane</keyword>
<feature type="transmembrane region" description="Helical" evidence="10">
    <location>
        <begin position="217"/>
        <end position="237"/>
    </location>
</feature>
<dbReference type="AlphaFoldDB" id="A0A023F658"/>
<evidence type="ECO:0000313" key="12">
    <source>
        <dbReference type="EMBL" id="JAC16694.1"/>
    </source>
</evidence>
<evidence type="ECO:0000256" key="6">
    <source>
        <dbReference type="ARBA" id="ARBA00023136"/>
    </source>
</evidence>
<evidence type="ECO:0000256" key="8">
    <source>
        <dbReference type="ARBA" id="ARBA00023224"/>
    </source>
</evidence>
<keyword evidence="4 10" id="KW-1133">Transmembrane helix</keyword>
<evidence type="ECO:0000256" key="2">
    <source>
        <dbReference type="ARBA" id="ARBA00010663"/>
    </source>
</evidence>
<evidence type="ECO:0000256" key="5">
    <source>
        <dbReference type="ARBA" id="ARBA00023040"/>
    </source>
</evidence>
<feature type="transmembrane region" description="Helical" evidence="10">
    <location>
        <begin position="258"/>
        <end position="276"/>
    </location>
</feature>
<keyword evidence="5 9" id="KW-0297">G-protein coupled receptor</keyword>
<dbReference type="Gene3D" id="1.20.1070.10">
    <property type="entry name" value="Rhodopsin 7-helix transmembrane proteins"/>
    <property type="match status" value="1"/>
</dbReference>
<dbReference type="Pfam" id="PF00001">
    <property type="entry name" value="7tm_1"/>
    <property type="match status" value="1"/>
</dbReference>
<dbReference type="PANTHER" id="PTHR24243">
    <property type="entry name" value="G-PROTEIN COUPLED RECEPTOR"/>
    <property type="match status" value="1"/>
</dbReference>
<accession>A0A023F658</accession>
<keyword evidence="8 9" id="KW-0807">Transducer</keyword>
<feature type="transmembrane region" description="Helical" evidence="10">
    <location>
        <begin position="113"/>
        <end position="135"/>
    </location>
</feature>
<dbReference type="PROSITE" id="PS50262">
    <property type="entry name" value="G_PROTEIN_RECEP_F1_2"/>
    <property type="match status" value="1"/>
</dbReference>
<name>A0A023F658_TRIIF</name>
<dbReference type="InterPro" id="IPR017452">
    <property type="entry name" value="GPCR_Rhodpsn_7TM"/>
</dbReference>
<evidence type="ECO:0000256" key="4">
    <source>
        <dbReference type="ARBA" id="ARBA00022989"/>
    </source>
</evidence>
<reference evidence="12" key="1">
    <citation type="journal article" date="2014" name="PLoS Negl. Trop. Dis.">
        <title>An updated insight into the Sialotranscriptome of Triatoma infestans: developmental stage and geographic variations.</title>
        <authorList>
            <person name="Schwarz A."/>
            <person name="Medrano-Mercado N."/>
            <person name="Schaub G.A."/>
            <person name="Struchiner C.J."/>
            <person name="Bargues M.D."/>
            <person name="Levy M.Z."/>
            <person name="Ribeiro J.M."/>
        </authorList>
    </citation>
    <scope>NUCLEOTIDE SEQUENCE</scope>
    <source>
        <strain evidence="12">Chile</strain>
        <tissue evidence="12">Salivary glands</tissue>
    </source>
</reference>
<dbReference type="PROSITE" id="PS00237">
    <property type="entry name" value="G_PROTEIN_RECEP_F1_1"/>
    <property type="match status" value="1"/>
</dbReference>
<evidence type="ECO:0000256" key="1">
    <source>
        <dbReference type="ARBA" id="ARBA00004141"/>
    </source>
</evidence>